<dbReference type="EMBL" id="HBGW01018747">
    <property type="protein sequence ID" value="CAD9528189.1"/>
    <property type="molecule type" value="Transcribed_RNA"/>
</dbReference>
<dbReference type="Gene3D" id="2.40.50.140">
    <property type="entry name" value="Nucleic acid-binding proteins"/>
    <property type="match status" value="1"/>
</dbReference>
<evidence type="ECO:0000313" key="3">
    <source>
        <dbReference type="EMBL" id="CAD9528189.1"/>
    </source>
</evidence>
<dbReference type="InterPro" id="IPR012340">
    <property type="entry name" value="NA-bd_OB-fold"/>
</dbReference>
<dbReference type="InterPro" id="IPR003961">
    <property type="entry name" value="FN3_dom"/>
</dbReference>
<evidence type="ECO:0000256" key="1">
    <source>
        <dbReference type="SAM" id="MobiDB-lite"/>
    </source>
</evidence>
<dbReference type="InterPro" id="IPR035979">
    <property type="entry name" value="RBD_domain_sf"/>
</dbReference>
<feature type="region of interest" description="Disordered" evidence="1">
    <location>
        <begin position="664"/>
        <end position="705"/>
    </location>
</feature>
<dbReference type="SUPFAM" id="SSF54928">
    <property type="entry name" value="RNA-binding domain, RBD"/>
    <property type="match status" value="1"/>
</dbReference>
<dbReference type="SUPFAM" id="SSF49265">
    <property type="entry name" value="Fibronectin type III"/>
    <property type="match status" value="1"/>
</dbReference>
<sequence>MLSVAPADPAAAAAAASDQEEYLGMVKSYNARRGFGFIACEATAAKFGRDVYIAKAEVHLIAAAGGLPAPAPAVRLAPGEKPPPPALEEEDLVRFRVKLSAEGYPQAEHIRCIHKLQGIVLEAPGEAATDEQATVGRIMSDELAVMHGAREISMRRANCGRTRLAVGDRVTFCVQQDRPGEPLDALLVMLVPRQHNLGGIIGCCLLSLPRVPAPNGWGCYRPDLQLDCHALGDRLILSGLPPDCDQAELMRFFGKHGAAQIGVATSRTGAFASVAFPGTAEVARFMARSAHTFADDKETRLAILRPRCAACLPATNAGAARLPGLPAPHMAPGAEAGVLVVTWSSVVLATGYTVELRPAGVQAPWSAVDASEGKLGGSEGGRFGKDCSSCKVTGLPANVVFEARVTYSTACGCSSDASDLSEWCLACPQAAPMASGGQYALPSSAGMGMPAAPMGVGHMGWPAQMPQHMHCAGWRCAHGMVVPQPSMPEISAADEYGFSLLVQWPSVGTASAYVVELRESGSPHAERFVRQVPMQAVGSSVELRIGGLRPGGPGRIYVAQVRSVSACGCESEASAPAVSQPMGYAPPFAAATAVQPVHQPQPQAPLPTLSLAAACAPPQCPPPQPPPAELGQIEQAKLAPWQAALPSKSAAFASVPGAAPGGGAPVGLPSLLQSTRTAPPPPPVGSAPEVVGGRKEVAPEITPNEDCIILD</sequence>
<name>A0A7S2ITW4_9DINO</name>
<dbReference type="InterPro" id="IPR036116">
    <property type="entry name" value="FN3_sf"/>
</dbReference>
<evidence type="ECO:0000259" key="2">
    <source>
        <dbReference type="PROSITE" id="PS50853"/>
    </source>
</evidence>
<dbReference type="PROSITE" id="PS50853">
    <property type="entry name" value="FN3"/>
    <property type="match status" value="1"/>
</dbReference>
<organism evidence="3">
    <name type="scientific">Zooxanthella nutricula</name>
    <dbReference type="NCBI Taxonomy" id="1333877"/>
    <lineage>
        <taxon>Eukaryota</taxon>
        <taxon>Sar</taxon>
        <taxon>Alveolata</taxon>
        <taxon>Dinophyceae</taxon>
        <taxon>Peridiniales</taxon>
        <taxon>Peridiniales incertae sedis</taxon>
        <taxon>Zooxanthella</taxon>
    </lineage>
</organism>
<feature type="domain" description="Fibronectin type-III" evidence="2">
    <location>
        <begin position="484"/>
        <end position="582"/>
    </location>
</feature>
<protein>
    <recommendedName>
        <fullName evidence="2">Fibronectin type-III domain-containing protein</fullName>
    </recommendedName>
</protein>
<dbReference type="AlphaFoldDB" id="A0A7S2ITW4"/>
<proteinExistence type="predicted"/>
<accession>A0A7S2ITW4</accession>
<reference evidence="3" key="1">
    <citation type="submission" date="2021-01" db="EMBL/GenBank/DDBJ databases">
        <authorList>
            <person name="Corre E."/>
            <person name="Pelletier E."/>
            <person name="Niang G."/>
            <person name="Scheremetjew M."/>
            <person name="Finn R."/>
            <person name="Kale V."/>
            <person name="Holt S."/>
            <person name="Cochrane G."/>
            <person name="Meng A."/>
            <person name="Brown T."/>
            <person name="Cohen L."/>
        </authorList>
    </citation>
    <scope>NUCLEOTIDE SEQUENCE</scope>
    <source>
        <strain evidence="3">RCC3387</strain>
    </source>
</reference>
<dbReference type="GO" id="GO:0003676">
    <property type="term" value="F:nucleic acid binding"/>
    <property type="evidence" value="ECO:0007669"/>
    <property type="project" value="InterPro"/>
</dbReference>
<gene>
    <name evidence="3" type="ORF">BRAN1462_LOCUS11812</name>
</gene>